<dbReference type="SUPFAM" id="SSF52540">
    <property type="entry name" value="P-loop containing nucleoside triphosphate hydrolases"/>
    <property type="match status" value="1"/>
</dbReference>
<proteinExistence type="predicted"/>
<reference evidence="2 3" key="1">
    <citation type="submission" date="2018-05" db="EMBL/GenBank/DDBJ databases">
        <authorList>
            <person name="Zhang Y.-J."/>
        </authorList>
    </citation>
    <scope>NUCLEOTIDE SEQUENCE [LARGE SCALE GENOMIC DNA]</scope>
    <source>
        <strain evidence="2 3">CY04</strain>
    </source>
</reference>
<dbReference type="CDD" id="cd00882">
    <property type="entry name" value="Ras_like_GTPase"/>
    <property type="match status" value="1"/>
</dbReference>
<comment type="caution">
    <text evidence="2">The sequence shown here is derived from an EMBL/GenBank/DDBJ whole genome shotgun (WGS) entry which is preliminary data.</text>
</comment>
<evidence type="ECO:0008006" key="4">
    <source>
        <dbReference type="Google" id="ProtNLM"/>
    </source>
</evidence>
<keyword evidence="3" id="KW-1185">Reference proteome</keyword>
<organism evidence="2 3">
    <name type="scientific">Parasedimentitalea denitrificans</name>
    <dbReference type="NCBI Taxonomy" id="2211118"/>
    <lineage>
        <taxon>Bacteria</taxon>
        <taxon>Pseudomonadati</taxon>
        <taxon>Pseudomonadota</taxon>
        <taxon>Alphaproteobacteria</taxon>
        <taxon>Rhodobacterales</taxon>
        <taxon>Paracoccaceae</taxon>
        <taxon>Parasedimentitalea</taxon>
    </lineage>
</organism>
<accession>A0ABX0WA66</accession>
<dbReference type="Proteomes" id="UP001429564">
    <property type="component" value="Unassembled WGS sequence"/>
</dbReference>
<name>A0ABX0WA66_9RHOB</name>
<dbReference type="RefSeq" id="WP_167684166.1">
    <property type="nucleotide sequence ID" value="NZ_QHLQ01000009.1"/>
</dbReference>
<dbReference type="Gene3D" id="3.40.50.300">
    <property type="entry name" value="P-loop containing nucleotide triphosphate hydrolases"/>
    <property type="match status" value="1"/>
</dbReference>
<evidence type="ECO:0000313" key="2">
    <source>
        <dbReference type="EMBL" id="NIZ61527.1"/>
    </source>
</evidence>
<gene>
    <name evidence="2" type="ORF">DL239_11110</name>
</gene>
<evidence type="ECO:0000313" key="3">
    <source>
        <dbReference type="Proteomes" id="UP001429564"/>
    </source>
</evidence>
<dbReference type="EMBL" id="QHLQ01000009">
    <property type="protein sequence ID" value="NIZ61527.1"/>
    <property type="molecule type" value="Genomic_DNA"/>
</dbReference>
<protein>
    <recommendedName>
        <fullName evidence="4">G domain-containing protein</fullName>
    </recommendedName>
</protein>
<feature type="region of interest" description="Disordered" evidence="1">
    <location>
        <begin position="273"/>
        <end position="301"/>
    </location>
</feature>
<sequence>MRHSEAAKSPLCGQLEQALNQESLPQEYFDWGNQLLRRLDKPVQVMVIGHPGSGKSAVIDMMLGQSVISRHADAPIIEVSYGPEDCVEIETRDGGTSRHPGTLADVPTSPDTVRVRQELPDTRLQNHSFVEVSLNGSDEQNHTTLQRAVRHADVILWCSETFGPTEQNLWATVPDEKKDHSFLVLTMADRQLMRGTLTGLLTDLDDFAAEEFLGVYPLATVQAITAQTAGQTVNAELWQSSGGKQLASDVLRQVELGRASDVDQAEMLVRQFAPKTEDQQEQQADTAAKTEPKPKNTPTDDLMHTALNLLQGRAKQMLAETDTAGNADEILSSCMDTVKDLTQTLLASQNRSPEVQAALDAAQDGEELLILFQLERGEDAAVDAVTLLLQLKREIADGIDQ</sequence>
<dbReference type="InterPro" id="IPR027417">
    <property type="entry name" value="P-loop_NTPase"/>
</dbReference>
<evidence type="ECO:0000256" key="1">
    <source>
        <dbReference type="SAM" id="MobiDB-lite"/>
    </source>
</evidence>